<dbReference type="EMBL" id="CP034726">
    <property type="protein sequence ID" value="QBP18184.1"/>
    <property type="molecule type" value="Genomic_DNA"/>
</dbReference>
<keyword evidence="1" id="KW-0732">Signal</keyword>
<protein>
    <submittedName>
        <fullName evidence="2">Uncharacterized protein</fullName>
    </submittedName>
</protein>
<sequence length="139" mass="15892">MHKLTKQILTGVIALGLLAPVATSSISNSPAVTVNARSRALSYYWAKRDVRKTYNGKDSLHDYFNLHNNDRHGDRTYLKASFGGNAEIYFTVIHYGRYAHIHVTIKASSGEADNPWYGNVSRRYYRTYGIRRNMTVRAY</sequence>
<name>A0A4P6ZKH7_9LACO</name>
<evidence type="ECO:0000313" key="3">
    <source>
        <dbReference type="Proteomes" id="UP000294321"/>
    </source>
</evidence>
<evidence type="ECO:0000256" key="1">
    <source>
        <dbReference type="SAM" id="SignalP"/>
    </source>
</evidence>
<dbReference type="AlphaFoldDB" id="A0A4P6ZKH7"/>
<dbReference type="KEGG" id="lji:ELX58_03315"/>
<proteinExistence type="predicted"/>
<evidence type="ECO:0000313" key="2">
    <source>
        <dbReference type="EMBL" id="QBP18184.1"/>
    </source>
</evidence>
<dbReference type="RefSeq" id="WP_133441745.1">
    <property type="nucleotide sequence ID" value="NZ_CP034726.1"/>
</dbReference>
<feature type="signal peptide" evidence="1">
    <location>
        <begin position="1"/>
        <end position="24"/>
    </location>
</feature>
<dbReference type="Proteomes" id="UP000294321">
    <property type="component" value="Chromosome"/>
</dbReference>
<keyword evidence="3" id="KW-1185">Reference proteome</keyword>
<accession>A0A4P6ZKH7</accession>
<organism evidence="2 3">
    <name type="scientific">Acetilactobacillus jinshanensis</name>
    <dbReference type="NCBI Taxonomy" id="1720083"/>
    <lineage>
        <taxon>Bacteria</taxon>
        <taxon>Bacillati</taxon>
        <taxon>Bacillota</taxon>
        <taxon>Bacilli</taxon>
        <taxon>Lactobacillales</taxon>
        <taxon>Lactobacillaceae</taxon>
        <taxon>Acetilactobacillus</taxon>
    </lineage>
</organism>
<feature type="chain" id="PRO_5039706141" evidence="1">
    <location>
        <begin position="25"/>
        <end position="139"/>
    </location>
</feature>
<reference evidence="3" key="1">
    <citation type="submission" date="2018-12" db="EMBL/GenBank/DDBJ databases">
        <title>A new species of lactobacillus.</title>
        <authorList>
            <person name="Jian Y."/>
            <person name="Xin L."/>
            <person name="Hong Z.J."/>
            <person name="Ming L.Z."/>
            <person name="Hong X.Z."/>
        </authorList>
    </citation>
    <scope>NUCLEOTIDE SEQUENCE [LARGE SCALE GENOMIC DNA]</scope>
    <source>
        <strain evidence="3">HSLZ-75</strain>
    </source>
</reference>
<gene>
    <name evidence="2" type="ORF">ELX58_03315</name>
</gene>